<keyword evidence="2" id="KW-1185">Reference proteome</keyword>
<proteinExistence type="predicted"/>
<sequence>MRPGINKSSLETYTMAMKALFLGFTLLKSPWGPSAKTPLDWLTAVFKEPYVGSQKIRIRDYDVAFGVSSDKREGDKCCPGRIIPCDIDFIATFTWSEVPAIVKVVTERQDSTYIKGDLKIWQYPFYGKAVDNAVSGTEDCVQDVDYAAQSDMLSKISHGNPTPVNLKVLLRRHRRQTD</sequence>
<dbReference type="KEGG" id="mfz:AOB57_002430"/>
<reference evidence="1 2" key="1">
    <citation type="journal article" date="2016" name="Int. J. Syst. Evol. Microbiol.">
        <title>Methanosarcina flavescens sp. nov., a methanogenic archaeon isolated from a full-scale anaerobic digester.</title>
        <authorList>
            <person name="Kern T."/>
            <person name="Fischer M.A."/>
            <person name="Deppenmeier U."/>
            <person name="Schmitz R.A."/>
            <person name="Rother M."/>
        </authorList>
    </citation>
    <scope>NUCLEOTIDE SEQUENCE [LARGE SCALE GENOMIC DNA]</scope>
    <source>
        <strain evidence="1 2">E03.2</strain>
    </source>
</reference>
<dbReference type="EMBL" id="CP032683">
    <property type="protein sequence ID" value="AYK14201.1"/>
    <property type="molecule type" value="Genomic_DNA"/>
</dbReference>
<protein>
    <submittedName>
        <fullName evidence="1">Uncharacterized protein</fullName>
    </submittedName>
</protein>
<evidence type="ECO:0000313" key="1">
    <source>
        <dbReference type="EMBL" id="AYK14201.1"/>
    </source>
</evidence>
<accession>A0A660HPJ2</accession>
<organism evidence="1 2">
    <name type="scientific">Methanosarcina flavescens</name>
    <dbReference type="NCBI Taxonomy" id="1715806"/>
    <lineage>
        <taxon>Archaea</taxon>
        <taxon>Methanobacteriati</taxon>
        <taxon>Methanobacteriota</taxon>
        <taxon>Stenosarchaea group</taxon>
        <taxon>Methanomicrobia</taxon>
        <taxon>Methanosarcinales</taxon>
        <taxon>Methanosarcinaceae</taxon>
        <taxon>Methanosarcina</taxon>
    </lineage>
</organism>
<evidence type="ECO:0000313" key="2">
    <source>
        <dbReference type="Proteomes" id="UP000053087"/>
    </source>
</evidence>
<dbReference type="Proteomes" id="UP000053087">
    <property type="component" value="Chromosome"/>
</dbReference>
<name>A0A660HPJ2_9EURY</name>
<dbReference type="AlphaFoldDB" id="A0A660HPJ2"/>
<gene>
    <name evidence="1" type="ORF">AOB57_002430</name>
</gene>